<organism evidence="1 2">
    <name type="scientific">Pseudoalteromonas peptidolytica F12-50-A1</name>
    <dbReference type="NCBI Taxonomy" id="1315280"/>
    <lineage>
        <taxon>Bacteria</taxon>
        <taxon>Pseudomonadati</taxon>
        <taxon>Pseudomonadota</taxon>
        <taxon>Gammaproteobacteria</taxon>
        <taxon>Alteromonadales</taxon>
        <taxon>Pseudoalteromonadaceae</taxon>
        <taxon>Pseudoalteromonas</taxon>
    </lineage>
</organism>
<dbReference type="AlphaFoldDB" id="A0A8I0T5Q9"/>
<gene>
    <name evidence="1" type="ORF">PPEP_a4590</name>
</gene>
<evidence type="ECO:0000313" key="1">
    <source>
        <dbReference type="EMBL" id="MBE0348300.1"/>
    </source>
</evidence>
<accession>A0A8I0T5Q9</accession>
<keyword evidence="2" id="KW-1185">Reference proteome</keyword>
<evidence type="ECO:0000313" key="2">
    <source>
        <dbReference type="Proteomes" id="UP000660708"/>
    </source>
</evidence>
<comment type="caution">
    <text evidence="1">The sequence shown here is derived from an EMBL/GenBank/DDBJ whole genome shotgun (WGS) entry which is preliminary data.</text>
</comment>
<reference evidence="1 2" key="1">
    <citation type="submission" date="2015-06" db="EMBL/GenBank/DDBJ databases">
        <title>Genome sequence of Pseudoalteromonas peptidolytica.</title>
        <authorList>
            <person name="Xie B.-B."/>
            <person name="Rong J.-C."/>
            <person name="Qin Q.-L."/>
            <person name="Zhang Y.-Z."/>
        </authorList>
    </citation>
    <scope>NUCLEOTIDE SEQUENCE [LARGE SCALE GENOMIC DNA]</scope>
    <source>
        <strain evidence="1 2">F12-50-A1</strain>
    </source>
</reference>
<dbReference type="RefSeq" id="WP_147389480.1">
    <property type="nucleotide sequence ID" value="NZ_AQHF01000032.1"/>
</dbReference>
<proteinExistence type="predicted"/>
<dbReference type="Proteomes" id="UP000660708">
    <property type="component" value="Unassembled WGS sequence"/>
</dbReference>
<name>A0A8I0T5Q9_9GAMM</name>
<sequence length="92" mass="10231">MGKVIDLAKREHPDDKVAFYCTVYDESPCLGVSVSSKPDGGVKVMAYHMYVGTEQERERWIAQSFKEALIDMGVITCTADGESLDIAKWQAL</sequence>
<protein>
    <submittedName>
        <fullName evidence="1">Uncharacterized protein</fullName>
    </submittedName>
</protein>
<dbReference type="EMBL" id="AQHF01000032">
    <property type="protein sequence ID" value="MBE0348300.1"/>
    <property type="molecule type" value="Genomic_DNA"/>
</dbReference>